<dbReference type="PANTHER" id="PTHR37891">
    <property type="entry name" value="OS06G0113900 PROTEIN"/>
    <property type="match status" value="1"/>
</dbReference>
<dbReference type="Proteomes" id="UP000594261">
    <property type="component" value="Chromosome 12"/>
</dbReference>
<reference evidence="2 3" key="1">
    <citation type="journal article" date="2016" name="G3 (Bethesda)">
        <title>First Draft Assembly and Annotation of the Genome of a California Endemic Oak Quercus lobata Nee (Fagaceae).</title>
        <authorList>
            <person name="Sork V.L."/>
            <person name="Fitz-Gibbon S.T."/>
            <person name="Puiu D."/>
            <person name="Crepeau M."/>
            <person name="Gugger P.F."/>
            <person name="Sherman R."/>
            <person name="Stevens K."/>
            <person name="Langley C.H."/>
            <person name="Pellegrini M."/>
            <person name="Salzberg S.L."/>
        </authorList>
    </citation>
    <scope>NUCLEOTIDE SEQUENCE [LARGE SCALE GENOMIC DNA]</scope>
    <source>
        <strain evidence="2 3">cv. SW786</strain>
    </source>
</reference>
<organism evidence="2 3">
    <name type="scientific">Quercus lobata</name>
    <name type="common">Valley oak</name>
    <dbReference type="NCBI Taxonomy" id="97700"/>
    <lineage>
        <taxon>Eukaryota</taxon>
        <taxon>Viridiplantae</taxon>
        <taxon>Streptophyta</taxon>
        <taxon>Embryophyta</taxon>
        <taxon>Tracheophyta</taxon>
        <taxon>Spermatophyta</taxon>
        <taxon>Magnoliopsida</taxon>
        <taxon>eudicotyledons</taxon>
        <taxon>Gunneridae</taxon>
        <taxon>Pentapetalae</taxon>
        <taxon>rosids</taxon>
        <taxon>fabids</taxon>
        <taxon>Fagales</taxon>
        <taxon>Fagaceae</taxon>
        <taxon>Quercus</taxon>
    </lineage>
</organism>
<sequence>MADLITPDIETVQESTSTSRPAAKGDDTPDVQSTETKMEMMKQQSKEAYKDYENLRDDDEEEKPGNVEVVGWYMYDFCTYFIHSVLIPIVFPLIIAQTVSWPPQPVQGWDMSPRGLVCREKESKL</sequence>
<dbReference type="Gramene" id="QL12p000442:mrna">
    <property type="protein sequence ID" value="QL12p000442:mrna:CDS:1"/>
    <property type="gene ID" value="QL12p000442"/>
</dbReference>
<dbReference type="EnsemblPlants" id="QL12p000442:mrna">
    <property type="protein sequence ID" value="QL12p000442:mrna:CDS:1"/>
    <property type="gene ID" value="QL12p000442"/>
</dbReference>
<reference evidence="2" key="2">
    <citation type="submission" date="2021-01" db="UniProtKB">
        <authorList>
            <consortium name="EnsemblPlants"/>
        </authorList>
    </citation>
    <scope>IDENTIFICATION</scope>
</reference>
<feature type="compositionally biased region" description="Basic and acidic residues" evidence="1">
    <location>
        <begin position="36"/>
        <end position="55"/>
    </location>
</feature>
<feature type="region of interest" description="Disordered" evidence="1">
    <location>
        <begin position="1"/>
        <end position="63"/>
    </location>
</feature>
<proteinExistence type="predicted"/>
<dbReference type="PANTHER" id="PTHR37891:SF1">
    <property type="entry name" value="OS06G0113900 PROTEIN"/>
    <property type="match status" value="1"/>
</dbReference>
<keyword evidence="3" id="KW-1185">Reference proteome</keyword>
<evidence type="ECO:0000256" key="1">
    <source>
        <dbReference type="SAM" id="MobiDB-lite"/>
    </source>
</evidence>
<name>A0A7N2N1C7_QUELO</name>
<dbReference type="AlphaFoldDB" id="A0A7N2N1C7"/>
<dbReference type="EMBL" id="LRBV02000012">
    <property type="status" value="NOT_ANNOTATED_CDS"/>
    <property type="molecule type" value="Genomic_DNA"/>
</dbReference>
<dbReference type="InParanoid" id="A0A7N2N1C7"/>
<accession>A0A7N2N1C7</accession>
<evidence type="ECO:0000313" key="2">
    <source>
        <dbReference type="EnsemblPlants" id="QL12p000442:mrna:CDS:1"/>
    </source>
</evidence>
<evidence type="ECO:0000313" key="3">
    <source>
        <dbReference type="Proteomes" id="UP000594261"/>
    </source>
</evidence>
<protein>
    <submittedName>
        <fullName evidence="2">Uncharacterized protein</fullName>
    </submittedName>
</protein>